<keyword evidence="3" id="KW-1185">Reference proteome</keyword>
<comment type="caution">
    <text evidence="2">The sequence shown here is derived from an EMBL/GenBank/DDBJ whole genome shotgun (WGS) entry which is preliminary data.</text>
</comment>
<dbReference type="Proteomes" id="UP000282926">
    <property type="component" value="Unassembled WGS sequence"/>
</dbReference>
<organism evidence="2 3">
    <name type="scientific">Lujinxingia sediminis</name>
    <dbReference type="NCBI Taxonomy" id="2480984"/>
    <lineage>
        <taxon>Bacteria</taxon>
        <taxon>Deltaproteobacteria</taxon>
        <taxon>Bradymonadales</taxon>
        <taxon>Lujinxingiaceae</taxon>
        <taxon>Lujinxingia</taxon>
    </lineage>
</organism>
<dbReference type="RefSeq" id="WP_127780111.1">
    <property type="nucleotide sequence ID" value="NZ_SADD01000004.1"/>
</dbReference>
<reference evidence="2 3" key="1">
    <citation type="submission" date="2019-01" db="EMBL/GenBank/DDBJ databases">
        <title>Lujinxingia litoralis gen. nov., sp. nov. and Lujinxingia sediminis gen. nov., sp. nov., new members in the order Bradymonadales, isolated from coastal sediment.</title>
        <authorList>
            <person name="Li C.-M."/>
        </authorList>
    </citation>
    <scope>NUCLEOTIDE SEQUENCE [LARGE SCALE GENOMIC DNA]</scope>
    <source>
        <strain evidence="2 3">SEH01</strain>
    </source>
</reference>
<accession>A0ABY0CUE0</accession>
<proteinExistence type="predicted"/>
<evidence type="ECO:0000256" key="1">
    <source>
        <dbReference type="SAM" id="Phobius"/>
    </source>
</evidence>
<dbReference type="EMBL" id="SADD01000004">
    <property type="protein sequence ID" value="RVU44754.1"/>
    <property type="molecule type" value="Genomic_DNA"/>
</dbReference>
<evidence type="ECO:0000313" key="3">
    <source>
        <dbReference type="Proteomes" id="UP000282926"/>
    </source>
</evidence>
<keyword evidence="1" id="KW-1133">Transmembrane helix</keyword>
<name>A0ABY0CUE0_9DELT</name>
<protein>
    <recommendedName>
        <fullName evidence="4">DUF3014 domain-containing protein</fullName>
    </recommendedName>
</protein>
<evidence type="ECO:0008006" key="4">
    <source>
        <dbReference type="Google" id="ProtNLM"/>
    </source>
</evidence>
<keyword evidence="1" id="KW-0812">Transmembrane</keyword>
<evidence type="ECO:0000313" key="2">
    <source>
        <dbReference type="EMBL" id="RVU44754.1"/>
    </source>
</evidence>
<keyword evidence="1" id="KW-0472">Membrane</keyword>
<sequence>MHENTKADVGEVKAGRSMKTIAAWGCGALLLVGGIAFALITAAVVFTVKDTIDTVDEVRTFADGFAGEIKSGDYDRLHARLSEELGSEMSPADLNETFALMRPVVAVVPPTPFIVAKSDDNPKHWEAFTTIGSPVAPMAQTIHLVIAREPSSSGSRYSIVELSTDFALRDLSAFPQSERALAFHQALIDGDVSRARGMIDASFEDEAALSLEEQVEAFKPIRDKQVEVVAFLPLDERRVDVTLVIHENPQAPTVTYQVDVNKKVHAMKGPRSMSINELDPLRKAPKEMLDEIVRELSAIP</sequence>
<gene>
    <name evidence="2" type="ORF">EA187_09435</name>
</gene>
<feature type="transmembrane region" description="Helical" evidence="1">
    <location>
        <begin position="21"/>
        <end position="46"/>
    </location>
</feature>